<feature type="domain" description="mRNA decay factor PAT1" evidence="13">
    <location>
        <begin position="498"/>
        <end position="639"/>
    </location>
</feature>
<dbReference type="GO" id="GO:0016607">
    <property type="term" value="C:nuclear speck"/>
    <property type="evidence" value="ECO:0007669"/>
    <property type="project" value="UniProtKB-SubCell"/>
</dbReference>
<evidence type="ECO:0000313" key="14">
    <source>
        <dbReference type="EMBL" id="NXV24709.1"/>
    </source>
</evidence>
<dbReference type="GO" id="GO:0003723">
    <property type="term" value="F:RNA binding"/>
    <property type="evidence" value="ECO:0007669"/>
    <property type="project" value="UniProtKB-KW"/>
</dbReference>
<keyword evidence="5" id="KW-0963">Cytoplasm</keyword>
<feature type="region of interest" description="Disordered" evidence="12">
    <location>
        <begin position="168"/>
        <end position="211"/>
    </location>
</feature>
<evidence type="ECO:0000313" key="15">
    <source>
        <dbReference type="Proteomes" id="UP000578766"/>
    </source>
</evidence>
<evidence type="ECO:0000259" key="13">
    <source>
        <dbReference type="Pfam" id="PF09770"/>
    </source>
</evidence>
<gene>
    <name evidence="14" type="primary">Patl1</name>
    <name evidence="14" type="ORF">CEPGRY_R15044</name>
</gene>
<evidence type="ECO:0000256" key="9">
    <source>
        <dbReference type="ARBA" id="ARBA00041130"/>
    </source>
</evidence>
<feature type="compositionally biased region" description="Acidic residues" evidence="12">
    <location>
        <begin position="92"/>
        <end position="104"/>
    </location>
</feature>
<comment type="caution">
    <text evidence="14">The sequence shown here is derived from an EMBL/GenBank/DDBJ whole genome shotgun (WGS) entry which is preliminary data.</text>
</comment>
<dbReference type="InterPro" id="IPR039900">
    <property type="entry name" value="Pat1-like"/>
</dbReference>
<keyword evidence="8" id="KW-0539">Nucleus</keyword>
<name>A0A7L3SFW0_CEPGR</name>
<dbReference type="EMBL" id="VZUD01002406">
    <property type="protein sequence ID" value="NXV24709.1"/>
    <property type="molecule type" value="Genomic_DNA"/>
</dbReference>
<feature type="non-terminal residue" evidence="14">
    <location>
        <position position="1"/>
    </location>
</feature>
<evidence type="ECO:0000256" key="10">
    <source>
        <dbReference type="ARBA" id="ARBA00041591"/>
    </source>
</evidence>
<dbReference type="Proteomes" id="UP000578766">
    <property type="component" value="Unassembled WGS sequence"/>
</dbReference>
<feature type="non-terminal residue" evidence="14">
    <location>
        <position position="707"/>
    </location>
</feature>
<dbReference type="GO" id="GO:0033962">
    <property type="term" value="P:P-body assembly"/>
    <property type="evidence" value="ECO:0007669"/>
    <property type="project" value="TreeGrafter"/>
</dbReference>
<feature type="compositionally biased region" description="Acidic residues" evidence="12">
    <location>
        <begin position="1"/>
        <end position="29"/>
    </location>
</feature>
<keyword evidence="7" id="KW-0694">RNA-binding</keyword>
<dbReference type="PANTHER" id="PTHR21551:SF2">
    <property type="entry name" value="PROTEIN PAT1 HOMOLOG 1"/>
    <property type="match status" value="1"/>
</dbReference>
<evidence type="ECO:0000256" key="1">
    <source>
        <dbReference type="ARBA" id="ARBA00004201"/>
    </source>
</evidence>
<evidence type="ECO:0000256" key="11">
    <source>
        <dbReference type="ARBA" id="ARBA00042386"/>
    </source>
</evidence>
<keyword evidence="6" id="KW-0597">Phosphoprotein</keyword>
<evidence type="ECO:0000256" key="6">
    <source>
        <dbReference type="ARBA" id="ARBA00022553"/>
    </source>
</evidence>
<dbReference type="GO" id="GO:0000932">
    <property type="term" value="C:P-body"/>
    <property type="evidence" value="ECO:0007669"/>
    <property type="project" value="UniProtKB-SubCell"/>
</dbReference>
<dbReference type="Pfam" id="PF09770">
    <property type="entry name" value="PAT1"/>
    <property type="match status" value="1"/>
</dbReference>
<evidence type="ECO:0000256" key="8">
    <source>
        <dbReference type="ARBA" id="ARBA00023242"/>
    </source>
</evidence>
<comment type="similarity">
    <text evidence="4">Belongs to the PAT1 family.</text>
</comment>
<evidence type="ECO:0000256" key="7">
    <source>
        <dbReference type="ARBA" id="ARBA00022884"/>
    </source>
</evidence>
<feature type="compositionally biased region" description="Basic and acidic residues" evidence="12">
    <location>
        <begin position="178"/>
        <end position="191"/>
    </location>
</feature>
<evidence type="ECO:0000256" key="2">
    <source>
        <dbReference type="ARBA" id="ARBA00004322"/>
    </source>
</evidence>
<accession>A0A7L3SFW0</accession>
<evidence type="ECO:0000256" key="5">
    <source>
        <dbReference type="ARBA" id="ARBA00022490"/>
    </source>
</evidence>
<feature type="compositionally biased region" description="Basic and acidic residues" evidence="12">
    <location>
        <begin position="69"/>
        <end position="89"/>
    </location>
</feature>
<feature type="compositionally biased region" description="Basic and acidic residues" evidence="12">
    <location>
        <begin position="409"/>
        <end position="424"/>
    </location>
</feature>
<keyword evidence="15" id="KW-1185">Reference proteome</keyword>
<proteinExistence type="inferred from homology"/>
<reference evidence="14 15" key="1">
    <citation type="submission" date="2019-09" db="EMBL/GenBank/DDBJ databases">
        <title>Bird 10,000 Genomes (B10K) Project - Family phase.</title>
        <authorList>
            <person name="Zhang G."/>
        </authorList>
    </citation>
    <scope>NUCLEOTIDE SEQUENCE [LARGE SCALE GENOMIC DNA]</scope>
    <source>
        <strain evidence="14">OUT-0020</strain>
        <tissue evidence="14">Liver</tissue>
    </source>
</reference>
<sequence length="707" mass="78889">QSLEDCPLDEDEDAFQALGEEDEDIDQFNDDTFGAGAVGELRTLPPPHDPLRAPSLPLTVGPYADDDWQEAHERLAELEDKPVASREQDGPGGEEADLLGESEDTLAERLTRLVIDSELEDPAIMQAVQTRVPAQPGGLNSSIWDSSAVLRRIRGPLLTQEMPSVSVLDYALPQRPPQAREEERDPSERALPRRSSSPVIGSPPVRAVPIGTPPKQAAVPNFNQQILCPKPVHIRATMQQRYPAPYGERMSPNQLCNVPNSSLLGHPFPHSVSPVLTHLQRAQLLGGAQAPSLPCQAGRMSPSQFARVSGLVGSPLPSVNPKLLQGRVGQMMSPASGFRAFFGAPPAPPPSQTQHPPGPGSHLQSLRPQPQMFRPDTTHLHPQHRRLLHQRQQQNRNQHRSLNGSVGDRGGHRSSHQEQIRKDPYANLMLQREKDWVSKIQMMQLQSTDPYLDDYYYQNYFQKLEKLSAAEEVQGDGPKKERTKLITPQVAKLEHTYKPVQFEGSLGKLTVSSVNNPRKMIDAVVTSRSEDDETKEKQVRDKRRQTLVTIEKTYSLLLDVEDYERRYLLSLEGERPALMGERKQKICDMYDNLRGKAPGQERPSDDHFMQIMCIRKGKRLVARILPFLSPEQAADVLMATARNLPFLIKKDAQDEVLPCLLRPFSHVLYHLPLGTVTSLVQQLTNLPQSATAPAPTNLHLTAVLQNK</sequence>
<dbReference type="AlphaFoldDB" id="A0A7L3SFW0"/>
<evidence type="ECO:0000256" key="4">
    <source>
        <dbReference type="ARBA" id="ARBA00009138"/>
    </source>
</evidence>
<dbReference type="GO" id="GO:0000290">
    <property type="term" value="P:deadenylation-dependent decapping of nuclear-transcribed mRNA"/>
    <property type="evidence" value="ECO:0007669"/>
    <property type="project" value="InterPro"/>
</dbReference>
<dbReference type="InterPro" id="IPR019167">
    <property type="entry name" value="PAT1_dom"/>
</dbReference>
<feature type="region of interest" description="Disordered" evidence="12">
    <location>
        <begin position="337"/>
        <end position="426"/>
    </location>
</feature>
<evidence type="ECO:0000256" key="3">
    <source>
        <dbReference type="ARBA" id="ARBA00004324"/>
    </source>
</evidence>
<protein>
    <recommendedName>
        <fullName evidence="9">Protein PAT1 homolog 1</fullName>
    </recommendedName>
    <alternativeName>
        <fullName evidence="11">PAT1-like protein 1</fullName>
    </alternativeName>
    <alternativeName>
        <fullName evidence="10">Protein PAT1 homolog b</fullName>
    </alternativeName>
</protein>
<feature type="compositionally biased region" description="Pro residues" evidence="12">
    <location>
        <begin position="345"/>
        <end position="359"/>
    </location>
</feature>
<feature type="region of interest" description="Disordered" evidence="12">
    <location>
        <begin position="1"/>
        <end position="104"/>
    </location>
</feature>
<evidence type="ECO:0000256" key="12">
    <source>
        <dbReference type="SAM" id="MobiDB-lite"/>
    </source>
</evidence>
<organism evidence="14 15">
    <name type="scientific">Cepphus grylle</name>
    <name type="common">Black guillemot</name>
    <name type="synonym">Alca grylle</name>
    <dbReference type="NCBI Taxonomy" id="28697"/>
    <lineage>
        <taxon>Eukaryota</taxon>
        <taxon>Metazoa</taxon>
        <taxon>Chordata</taxon>
        <taxon>Craniata</taxon>
        <taxon>Vertebrata</taxon>
        <taxon>Euteleostomi</taxon>
        <taxon>Archelosauria</taxon>
        <taxon>Archosauria</taxon>
        <taxon>Dinosauria</taxon>
        <taxon>Saurischia</taxon>
        <taxon>Theropoda</taxon>
        <taxon>Coelurosauria</taxon>
        <taxon>Aves</taxon>
        <taxon>Neognathae</taxon>
        <taxon>Neoaves</taxon>
        <taxon>Charadriiformes</taxon>
        <taxon>Alcidae</taxon>
        <taxon>Cepphus</taxon>
    </lineage>
</organism>
<dbReference type="PANTHER" id="PTHR21551">
    <property type="entry name" value="TOPOISOMERASE II-ASSOCIATED PROTEIN PAT1"/>
    <property type="match status" value="1"/>
</dbReference>
<dbReference type="GO" id="GO:0016605">
    <property type="term" value="C:PML body"/>
    <property type="evidence" value="ECO:0007669"/>
    <property type="project" value="UniProtKB-SubCell"/>
</dbReference>
<comment type="subcellular location">
    <subcellularLocation>
        <location evidence="1">Cytoplasm</location>
        <location evidence="1">P-body</location>
    </subcellularLocation>
    <subcellularLocation>
        <location evidence="3">Nucleus speckle</location>
    </subcellularLocation>
    <subcellularLocation>
        <location evidence="2">Nucleus</location>
        <location evidence="2">PML body</location>
    </subcellularLocation>
</comment>